<comment type="caution">
    <text evidence="7">The sequence shown here is derived from an EMBL/GenBank/DDBJ whole genome shotgun (WGS) entry which is preliminary data.</text>
</comment>
<feature type="compositionally biased region" description="Acidic residues" evidence="6">
    <location>
        <begin position="23"/>
        <end position="38"/>
    </location>
</feature>
<evidence type="ECO:0000313" key="7">
    <source>
        <dbReference type="EMBL" id="KAL3772885.1"/>
    </source>
</evidence>
<dbReference type="SUPFAM" id="SSF53335">
    <property type="entry name" value="S-adenosyl-L-methionine-dependent methyltransferases"/>
    <property type="match status" value="1"/>
</dbReference>
<dbReference type="Gene3D" id="3.40.50.150">
    <property type="entry name" value="Vaccinia Virus protein VP39"/>
    <property type="match status" value="1"/>
</dbReference>
<dbReference type="Proteomes" id="UP001530315">
    <property type="component" value="Unassembled WGS sequence"/>
</dbReference>
<evidence type="ECO:0000256" key="3">
    <source>
        <dbReference type="ARBA" id="ARBA00037932"/>
    </source>
</evidence>
<evidence type="ECO:0000313" key="8">
    <source>
        <dbReference type="Proteomes" id="UP001530315"/>
    </source>
</evidence>
<evidence type="ECO:0000256" key="5">
    <source>
        <dbReference type="ARBA" id="ARBA00042266"/>
    </source>
</evidence>
<dbReference type="PANTHER" id="PTHR43648">
    <property type="entry name" value="ELECTRON TRANSFER FLAVOPROTEIN BETA SUBUNIT LYSINE METHYLTRANSFERASE"/>
    <property type="match status" value="1"/>
</dbReference>
<evidence type="ECO:0000256" key="2">
    <source>
        <dbReference type="ARBA" id="ARBA00022679"/>
    </source>
</evidence>
<feature type="compositionally biased region" description="Basic and acidic residues" evidence="6">
    <location>
        <begin position="40"/>
        <end position="49"/>
    </location>
</feature>
<feature type="compositionally biased region" description="Low complexity" evidence="6">
    <location>
        <begin position="155"/>
        <end position="167"/>
    </location>
</feature>
<dbReference type="Pfam" id="PF06325">
    <property type="entry name" value="PrmA"/>
    <property type="match status" value="2"/>
</dbReference>
<name>A0ABD3NA46_9STRA</name>
<evidence type="ECO:0000256" key="1">
    <source>
        <dbReference type="ARBA" id="ARBA00022603"/>
    </source>
</evidence>
<dbReference type="GO" id="GO:0032259">
    <property type="term" value="P:methylation"/>
    <property type="evidence" value="ECO:0007669"/>
    <property type="project" value="UniProtKB-KW"/>
</dbReference>
<organism evidence="7 8">
    <name type="scientific">Stephanodiscus triporus</name>
    <dbReference type="NCBI Taxonomy" id="2934178"/>
    <lineage>
        <taxon>Eukaryota</taxon>
        <taxon>Sar</taxon>
        <taxon>Stramenopiles</taxon>
        <taxon>Ochrophyta</taxon>
        <taxon>Bacillariophyta</taxon>
        <taxon>Coscinodiscophyceae</taxon>
        <taxon>Thalassiosirophycidae</taxon>
        <taxon>Stephanodiscales</taxon>
        <taxon>Stephanodiscaceae</taxon>
        <taxon>Stephanodiscus</taxon>
    </lineage>
</organism>
<keyword evidence="1" id="KW-0489">Methyltransferase</keyword>
<dbReference type="AlphaFoldDB" id="A0ABD3NA46"/>
<reference evidence="7 8" key="1">
    <citation type="submission" date="2024-10" db="EMBL/GenBank/DDBJ databases">
        <title>Updated reference genomes for cyclostephanoid diatoms.</title>
        <authorList>
            <person name="Roberts W.R."/>
            <person name="Alverson A.J."/>
        </authorList>
    </citation>
    <scope>NUCLEOTIDE SEQUENCE [LARGE SCALE GENOMIC DNA]</scope>
    <source>
        <strain evidence="7 8">AJA276-08</strain>
    </source>
</reference>
<dbReference type="InterPro" id="IPR050078">
    <property type="entry name" value="Ribosomal_L11_MeTrfase_PrmA"/>
</dbReference>
<feature type="region of interest" description="Disordered" evidence="6">
    <location>
        <begin position="16"/>
        <end position="51"/>
    </location>
</feature>
<dbReference type="GO" id="GO:0008168">
    <property type="term" value="F:methyltransferase activity"/>
    <property type="evidence" value="ECO:0007669"/>
    <property type="project" value="UniProtKB-KW"/>
</dbReference>
<evidence type="ECO:0000256" key="6">
    <source>
        <dbReference type="SAM" id="MobiDB-lite"/>
    </source>
</evidence>
<keyword evidence="8" id="KW-1185">Reference proteome</keyword>
<dbReference type="EMBL" id="JALLAZ020001565">
    <property type="protein sequence ID" value="KAL3772885.1"/>
    <property type="molecule type" value="Genomic_DNA"/>
</dbReference>
<dbReference type="InterPro" id="IPR029063">
    <property type="entry name" value="SAM-dependent_MTases_sf"/>
</dbReference>
<comment type="similarity">
    <text evidence="3">Belongs to the methyltransferase superfamily. ETFBKMT family.</text>
</comment>
<sequence length="317" mass="34613">MMEGLRRKFDGGVKREGAVVHFEDDDEDGEDEEDDGDDATTTRRKEKDAGAATREYVQIRLEGGVAFGTGEHPTTRLCLDWVRDVVERNLGLAVEDDRSDREDANYDEAATMTTTTIARDLHFLDYGAGSGVLGIAAAAVVRDHNDRSKLRSRRSYSSSDSSSSGPSNPKDGTRSITTVGIEIDADAIHIANDNARRNDVAMRCYLPDFDTLDDEATSVVMRAMQRERNKDGSILTLPESLNGNMYDLCAANILAMPLVDLAPTIAQLVRSPGGEIGLSGVLKSQAELVVRAYCEYFDDVKVAGEDGGWVLITGRRK</sequence>
<proteinExistence type="inferred from homology"/>
<protein>
    <recommendedName>
        <fullName evidence="5">ETFB lysine methyltransferase</fullName>
    </recommendedName>
    <alternativeName>
        <fullName evidence="4">Protein N-lysine methyltransferase METTL20</fullName>
    </alternativeName>
</protein>
<feature type="region of interest" description="Disordered" evidence="6">
    <location>
        <begin position="146"/>
        <end position="175"/>
    </location>
</feature>
<evidence type="ECO:0000256" key="4">
    <source>
        <dbReference type="ARBA" id="ARBA00041867"/>
    </source>
</evidence>
<keyword evidence="2" id="KW-0808">Transferase</keyword>
<gene>
    <name evidence="7" type="ORF">ACHAW5_002150</name>
</gene>
<accession>A0ABD3NA46</accession>
<dbReference type="PANTHER" id="PTHR43648:SF1">
    <property type="entry name" value="ELECTRON TRANSFER FLAVOPROTEIN BETA SUBUNIT LYSINE METHYLTRANSFERASE"/>
    <property type="match status" value="1"/>
</dbReference>